<dbReference type="EMBL" id="PFNX01000013">
    <property type="protein sequence ID" value="PIZ61303.1"/>
    <property type="molecule type" value="Genomic_DNA"/>
</dbReference>
<name>A0A2M7TU51_9BACT</name>
<gene>
    <name evidence="1" type="ORF">COY20_00580</name>
</gene>
<comment type="caution">
    <text evidence="1">The sequence shown here is derived from an EMBL/GenBank/DDBJ whole genome shotgun (WGS) entry which is preliminary data.</text>
</comment>
<protein>
    <submittedName>
        <fullName evidence="1">Uncharacterized protein</fullName>
    </submittedName>
</protein>
<reference evidence="2" key="1">
    <citation type="submission" date="2017-09" db="EMBL/GenBank/DDBJ databases">
        <title>Depth-based differentiation of microbial function through sediment-hosted aquifers and enrichment of novel symbionts in the deep terrestrial subsurface.</title>
        <authorList>
            <person name="Probst A.J."/>
            <person name="Ladd B."/>
            <person name="Jarett J.K."/>
            <person name="Geller-Mcgrath D.E."/>
            <person name="Sieber C.M.K."/>
            <person name="Emerson J.B."/>
            <person name="Anantharaman K."/>
            <person name="Thomas B.C."/>
            <person name="Malmstrom R."/>
            <person name="Stieglmeier M."/>
            <person name="Klingl A."/>
            <person name="Woyke T."/>
            <person name="Ryan C.M."/>
            <person name="Banfield J.F."/>
        </authorList>
    </citation>
    <scope>NUCLEOTIDE SEQUENCE [LARGE SCALE GENOMIC DNA]</scope>
</reference>
<evidence type="ECO:0000313" key="2">
    <source>
        <dbReference type="Proteomes" id="UP000229336"/>
    </source>
</evidence>
<organism evidence="1 2">
    <name type="scientific">Candidatus Shapirobacteria bacterium CG_4_10_14_0_2_um_filter_40_12</name>
    <dbReference type="NCBI Taxonomy" id="1974871"/>
    <lineage>
        <taxon>Bacteria</taxon>
        <taxon>Candidatus Shapironibacteriota</taxon>
    </lineage>
</organism>
<accession>A0A2M7TU51</accession>
<dbReference type="Proteomes" id="UP000229336">
    <property type="component" value="Unassembled WGS sequence"/>
</dbReference>
<proteinExistence type="predicted"/>
<evidence type="ECO:0000313" key="1">
    <source>
        <dbReference type="EMBL" id="PIZ61303.1"/>
    </source>
</evidence>
<dbReference type="AlphaFoldDB" id="A0A2M7TU51"/>
<sequence>MKLLLKLKRIKTLILHSIIEKIIILSKLAVIPKNHFQAQKKEHVVSFYCIIILQRINKNKMEEYNALF</sequence>